<keyword evidence="4" id="KW-1185">Reference proteome</keyword>
<evidence type="ECO:0000256" key="2">
    <source>
        <dbReference type="SAM" id="SignalP"/>
    </source>
</evidence>
<gene>
    <name evidence="3" type="ORF">L486_07254</name>
</gene>
<evidence type="ECO:0000256" key="1">
    <source>
        <dbReference type="SAM" id="MobiDB-lite"/>
    </source>
</evidence>
<name>A0A1B9II38_9TREE</name>
<keyword evidence="2" id="KW-0732">Signal</keyword>
<evidence type="ECO:0000313" key="4">
    <source>
        <dbReference type="Proteomes" id="UP000092583"/>
    </source>
</evidence>
<dbReference type="AlphaFoldDB" id="A0A1B9II38"/>
<feature type="region of interest" description="Disordered" evidence="1">
    <location>
        <begin position="265"/>
        <end position="287"/>
    </location>
</feature>
<reference evidence="3 4" key="1">
    <citation type="submission" date="2013-07" db="EMBL/GenBank/DDBJ databases">
        <title>The Genome Sequence of Kwoniella mangroviensis CBS10435.</title>
        <authorList>
            <consortium name="The Broad Institute Genome Sequencing Platform"/>
            <person name="Cuomo C."/>
            <person name="Litvintseva A."/>
            <person name="Chen Y."/>
            <person name="Heitman J."/>
            <person name="Sun S."/>
            <person name="Springer D."/>
            <person name="Dromer F."/>
            <person name="Young S.K."/>
            <person name="Zeng Q."/>
            <person name="Gargeya S."/>
            <person name="Fitzgerald M."/>
            <person name="Abouelleil A."/>
            <person name="Alvarado L."/>
            <person name="Berlin A.M."/>
            <person name="Chapman S.B."/>
            <person name="Dewar J."/>
            <person name="Goldberg J."/>
            <person name="Griggs A."/>
            <person name="Gujja S."/>
            <person name="Hansen M."/>
            <person name="Howarth C."/>
            <person name="Imamovic A."/>
            <person name="Larimer J."/>
            <person name="McCowan C."/>
            <person name="Murphy C."/>
            <person name="Pearson M."/>
            <person name="Priest M."/>
            <person name="Roberts A."/>
            <person name="Saif S."/>
            <person name="Shea T."/>
            <person name="Sykes S."/>
            <person name="Wortman J."/>
            <person name="Nusbaum C."/>
            <person name="Birren B."/>
        </authorList>
    </citation>
    <scope>NUCLEOTIDE SEQUENCE [LARGE SCALE GENOMIC DNA]</scope>
    <source>
        <strain evidence="3 4">CBS 10435</strain>
    </source>
</reference>
<proteinExistence type="predicted"/>
<feature type="signal peptide" evidence="2">
    <location>
        <begin position="1"/>
        <end position="24"/>
    </location>
</feature>
<reference evidence="4" key="2">
    <citation type="submission" date="2013-12" db="EMBL/GenBank/DDBJ databases">
        <title>Evolution of pathogenesis and genome organization in the Tremellales.</title>
        <authorList>
            <person name="Cuomo C."/>
            <person name="Litvintseva A."/>
            <person name="Heitman J."/>
            <person name="Chen Y."/>
            <person name="Sun S."/>
            <person name="Springer D."/>
            <person name="Dromer F."/>
            <person name="Young S."/>
            <person name="Zeng Q."/>
            <person name="Chapman S."/>
            <person name="Gujja S."/>
            <person name="Saif S."/>
            <person name="Birren B."/>
        </authorList>
    </citation>
    <scope>NUCLEOTIDE SEQUENCE [LARGE SCALE GENOMIC DNA]</scope>
    <source>
        <strain evidence="4">CBS 10435</strain>
    </source>
</reference>
<evidence type="ECO:0000313" key="3">
    <source>
        <dbReference type="EMBL" id="OCF55143.1"/>
    </source>
</evidence>
<accession>A0A1B9II38</accession>
<sequence>MFSLANKLTLLGLLFSIAYKGGHALPNKRESNSESGPLYGSSGLPMAEDVEYHHYDQGYSAAVIAATKFPQFLKSLIQYDGDNFTSISKVNATVLKTDSVESSTHVITHGEISERNNTRGDVWWPGALYRASLRSGYVIDPDGKMGMPNLQPKDAMILLSGYSPDFVRTFDEESLWNHLTIDNKLNSTFYNPMVCRASDDAETLVGGMTYVINEPLDKQRSSNSSSSNDTMMIDVKDPTNQHHSYTAEELSSRFTSLLGMEFGEDSDLIDNPNLPPHLPEPSDDDSQNTVHRVFSIQDVDRASIFRKDEGVDRQSEESEINVGAKDVKGLISSLLGTSTKSSTTRDIVRSDNSQIVLNAVKDSSIKLHERSSEGVKGNIEFASRAVGTDKKFDEASDDKPNDE</sequence>
<feature type="chain" id="PRO_5008628713" evidence="2">
    <location>
        <begin position="25"/>
        <end position="403"/>
    </location>
</feature>
<protein>
    <submittedName>
        <fullName evidence="3">Uncharacterized protein</fullName>
    </submittedName>
</protein>
<organism evidence="3 4">
    <name type="scientific">Kwoniella mangroviensis CBS 10435</name>
    <dbReference type="NCBI Taxonomy" id="1331196"/>
    <lineage>
        <taxon>Eukaryota</taxon>
        <taxon>Fungi</taxon>
        <taxon>Dikarya</taxon>
        <taxon>Basidiomycota</taxon>
        <taxon>Agaricomycotina</taxon>
        <taxon>Tremellomycetes</taxon>
        <taxon>Tremellales</taxon>
        <taxon>Cryptococcaceae</taxon>
        <taxon>Kwoniella</taxon>
    </lineage>
</organism>
<dbReference type="EMBL" id="KI669467">
    <property type="protein sequence ID" value="OCF55143.1"/>
    <property type="molecule type" value="Genomic_DNA"/>
</dbReference>
<dbReference type="Proteomes" id="UP000092583">
    <property type="component" value="Unassembled WGS sequence"/>
</dbReference>